<keyword evidence="2" id="KW-1185">Reference proteome</keyword>
<protein>
    <submittedName>
        <fullName evidence="1">Uncharacterized protein</fullName>
    </submittedName>
</protein>
<evidence type="ECO:0000313" key="2">
    <source>
        <dbReference type="Proteomes" id="UP001060085"/>
    </source>
</evidence>
<reference evidence="2" key="1">
    <citation type="journal article" date="2023" name="Nat. Plants">
        <title>Single-cell RNA sequencing provides a high-resolution roadmap for understanding the multicellular compartmentation of specialized metabolism.</title>
        <authorList>
            <person name="Sun S."/>
            <person name="Shen X."/>
            <person name="Li Y."/>
            <person name="Li Y."/>
            <person name="Wang S."/>
            <person name="Li R."/>
            <person name="Zhang H."/>
            <person name="Shen G."/>
            <person name="Guo B."/>
            <person name="Wei J."/>
            <person name="Xu J."/>
            <person name="St-Pierre B."/>
            <person name="Chen S."/>
            <person name="Sun C."/>
        </authorList>
    </citation>
    <scope>NUCLEOTIDE SEQUENCE [LARGE SCALE GENOMIC DNA]</scope>
</reference>
<comment type="caution">
    <text evidence="1">The sequence shown here is derived from an EMBL/GenBank/DDBJ whole genome shotgun (WGS) entry which is preliminary data.</text>
</comment>
<proteinExistence type="predicted"/>
<gene>
    <name evidence="1" type="ORF">M9H77_19005</name>
</gene>
<dbReference type="Proteomes" id="UP001060085">
    <property type="component" value="Linkage Group LG04"/>
</dbReference>
<dbReference type="EMBL" id="CM044704">
    <property type="protein sequence ID" value="KAI5669152.1"/>
    <property type="molecule type" value="Genomic_DNA"/>
</dbReference>
<organism evidence="1 2">
    <name type="scientific">Catharanthus roseus</name>
    <name type="common">Madagascar periwinkle</name>
    <name type="synonym">Vinca rosea</name>
    <dbReference type="NCBI Taxonomy" id="4058"/>
    <lineage>
        <taxon>Eukaryota</taxon>
        <taxon>Viridiplantae</taxon>
        <taxon>Streptophyta</taxon>
        <taxon>Embryophyta</taxon>
        <taxon>Tracheophyta</taxon>
        <taxon>Spermatophyta</taxon>
        <taxon>Magnoliopsida</taxon>
        <taxon>eudicotyledons</taxon>
        <taxon>Gunneridae</taxon>
        <taxon>Pentapetalae</taxon>
        <taxon>asterids</taxon>
        <taxon>lamiids</taxon>
        <taxon>Gentianales</taxon>
        <taxon>Apocynaceae</taxon>
        <taxon>Rauvolfioideae</taxon>
        <taxon>Vinceae</taxon>
        <taxon>Catharanthinae</taxon>
        <taxon>Catharanthus</taxon>
    </lineage>
</organism>
<sequence length="135" mass="16109">MPRKTCFGGHSKIWSRIVWNPSFPLKFCFFMWLAVLDRLPTMDRLPFLDLDKTCKLCGQQEENISHLFFACPFTAGIWKSIREWAGLKREISTIQSSLKWLPKENRGTSWMCTWRKLCFAATLYYLWKCRNRVVF</sequence>
<accession>A0ACC0B914</accession>
<name>A0ACC0B914_CATRO</name>
<evidence type="ECO:0000313" key="1">
    <source>
        <dbReference type="EMBL" id="KAI5669152.1"/>
    </source>
</evidence>